<reference evidence="2" key="1">
    <citation type="submission" date="2012-11" db="EMBL/GenBank/DDBJ databases">
        <authorList>
            <person name="Lucero-Rivera Y.E."/>
            <person name="Tovar-Ramirez D."/>
        </authorList>
    </citation>
    <scope>NUCLEOTIDE SEQUENCE [LARGE SCALE GENOMIC DNA]</scope>
    <source>
        <strain evidence="2">Araruama</strain>
    </source>
</reference>
<evidence type="ECO:0000313" key="1">
    <source>
        <dbReference type="EMBL" id="ETR73416.1"/>
    </source>
</evidence>
<sequence>MESPQYINWEYSTYIFEETVALGAPVLFNTIPPEIRNTIAMDKKPRYVPSMLSEEDILFWSEHEKRVYPLIPNAAFDLEYDIDNANCKDLKVVLKIITTWPESSHIIHVAGTPPVHLDPDPFDDVMFKGFYHTESDAWVAEKLFTASQAGRSVLLLNRNFISDTQPKEIHCQLSNDGYIEVDTLGIPSTFTIEFYGKQKQTSHNDTAIISQGSNANGLMIGFDSDNKLIFNLSGNALKSNASYETDTWHHFAVVLERETQENNLDSFTCENQPFNDYCQWMDPRCFTQEYKGGYEIEDSVSNYNEYKYALRTCLIPDEEDEDILISYKRKIYCDGVLAASDTVSGIVLIDGNLRIGKTGTGWNMPSFNGSIDELRIWNTALTKETIIANKDQSLQGNESGLLHYFPMNRIGGSFIIDQVIDSHAWHIGTFVNLIPSRSWIVNTQKEFDLNALELSEKGNACVRVVKTQLETANVSEANANIGYEITSAYHDADVPHNGYVFFNKVPFNSAIYDPSTLQGAIYPVNSFHPAADARDKILVIWYRMQDRIAWPWKPVDYACQWPQENKRIVIASTLGSEGKDASAKDQTYPDKDNIEKNYFDPGRYQDVIIYNQSDRNLPGYNPNEEHAMVTASLRNAAMSPLPQAAFALRNDLNITSGTNFTSKPLVLVQLFDTLEKKYIMIPYHIVKEDPSCSYSFNYYMKAAEPVVPPYPLNEVIGATPPSEIFGKNSDPAQKCYWKDHKGQSWAISGSGHPVKINSVSMTSSNDDETVYQLNLDNHTILSGHLYSVKATDSRGTIGYFKFKANIHNPEAQNGAVYVEGLPASGFAEKQLIVKLHPGTTGLNENNFQLFHYSNDHTISSYFWYPVHPSFWINEGTNGNGLGEEVGKSISWLSESNVFDGEGFPEDMIGKDKSVEVTYNVTWPDDVPVLRSGESLTFPGGETRTDDTTYPGLPGVLGWAAGQVVYDSLNPSLSTADIASDFSARLIPALLERRVPFSLDDFPGDLKPASGRVDILMNMWFFKELHAGIRTRIFYDPTLQELVFRGFINDKTLGDATLTASPPAIYTLQPNVMTDRELTAIKQIEGANTKFKSAVDDLYELSKNPKKLSIDTYTVGLEKLLNQLSVMLEKYPKKTKTLKDMYISWLGLNSVDNKETIIPQISFGPGLSLIPNPEFMDPSNAKYKDIQEGYITLAENNHPDMGGLPVSLHIVKLVKEEVRGAIKVVSSGNVFDEKLILRHSADFGGNVKNLVFQWRYREDDGIQAATPDVAATQWLAFPDPLNENGLGMNEICLAGAGSVLLVDNMFFVRYRHKNSDPANPSSWSDWAGAANSKPGNFQPQLAEGWVKRVLNAVNPFEARIKEFYNIDNPATYVSMISQAGPRYEGAIAFNPNKNVIENVGLIELYQTVLERAKDLSINLEQPATTPGVMNALLLAATRIADFYRLLGNEAYNDALDPTIGFGSNSVEYGSLAPTIFSFQNQVASLLEEELSLLRGMPAGGARPAYNRLLWNFTRAEGEVAYAMSYYMTDKNRDGLIDIDDARMLYPQGHGDAWGHYLTALKVYYDLMGHPNFNWNPRSEKFSIQGVVIDVDYFDERKFAETAASKAKTGHDIVNLTYRENYVEDPDGQWQGYKDTDQEREWGVEGWSRRTFTGSYFDWLMANAILPSKDTENNGIKKIDRTTTEDILEIASQARQIENQMANANQGLNPLGLSSDIVPFDIDPARLIPGAYNVATQFEQVYERAEKAMKNAQVIFDHANDLKNRIRQNAVSTEEFAQEVYEKDMEYRNQLIEVFGTPYEGNVGPGKAYPPGYQGPDYYFYNYIDVNEVTNETVDNPSEIIHGYFDANIIKTYDVTLKPNDATYIETTVDYSRFFNSDNSLVDSNVDLSEQLNIELPISTDLYAFHAPEDWGLRRSPGEIQQALMELLQAEIYLKISIADYNDLLRDIKAGLEIMKARDGLNEEELSIGTWEQEHVKSLNENMREWSMAANSAEVSADGVWNLALAACGGLPTSVGLSSDPSFGVRGAVLLGAQALQMAAQGFTVGAESEIDKLETEKDDNEFIADTNLQLGAYRYDIQQQLKEVERDLASEVAKRLEIFRNKENVRKVADKYRSVLAKGLRLIEERRVFNAKVAAKTQGNRYQDMAFRINQNAALSKYRSAFDMAARYVYMTAKAYDYETNLNERDPASAQPLLNDIVHQRLLGQYLDGQYVIGRGGLGDIMARLKVNYDVLKTQMGFNNPQTETGRFSLRKELFRVKSDTSEETAWRDELKKHYVENLWTVAEFRKFCRPFARESSGNQPGLAIPFETNVIFGKNLFGWPLAGGDHAYDPTNFATKIRSVGMWFENYDNSQLSETPRIYLVPAGMDIMLVPNSTDMDHREWTIVDQRIPIPIPVGNSDINNPDWIPSVDGVNGSMTQIRRYSSFRAYHDSGYFDENQVSYDSRLVGRSVWNTRWMIIIPGGTFHYDPKHGIDTFIDTVSDIKLFFQTYAISGN</sequence>
<dbReference type="Gene3D" id="2.60.120.200">
    <property type="match status" value="1"/>
</dbReference>
<protein>
    <recommendedName>
        <fullName evidence="3">LamG-like jellyroll fold domain-containing protein</fullName>
    </recommendedName>
</protein>
<evidence type="ECO:0000313" key="2">
    <source>
        <dbReference type="Proteomes" id="UP000189670"/>
    </source>
</evidence>
<dbReference type="Proteomes" id="UP000189670">
    <property type="component" value="Unassembled WGS sequence"/>
</dbReference>
<proteinExistence type="predicted"/>
<comment type="caution">
    <text evidence="1">The sequence shown here is derived from an EMBL/GenBank/DDBJ whole genome shotgun (WGS) entry which is preliminary data.</text>
</comment>
<dbReference type="Pfam" id="PF13385">
    <property type="entry name" value="Laminin_G_3"/>
    <property type="match status" value="2"/>
</dbReference>
<evidence type="ECO:0008006" key="3">
    <source>
        <dbReference type="Google" id="ProtNLM"/>
    </source>
</evidence>
<dbReference type="InterPro" id="IPR013320">
    <property type="entry name" value="ConA-like_dom_sf"/>
</dbReference>
<accession>A0A1V1PF64</accession>
<gene>
    <name evidence="1" type="ORF">OMM_06936</name>
</gene>
<name>A0A1V1PF64_9BACT</name>
<organism evidence="1 2">
    <name type="scientific">Candidatus Magnetoglobus multicellularis str. Araruama</name>
    <dbReference type="NCBI Taxonomy" id="890399"/>
    <lineage>
        <taxon>Bacteria</taxon>
        <taxon>Pseudomonadati</taxon>
        <taxon>Thermodesulfobacteriota</taxon>
        <taxon>Desulfobacteria</taxon>
        <taxon>Desulfobacterales</taxon>
        <taxon>Desulfobacteraceae</taxon>
        <taxon>Candidatus Magnetoglobus</taxon>
    </lineage>
</organism>
<dbReference type="EMBL" id="ATBP01000061">
    <property type="protein sequence ID" value="ETR73416.1"/>
    <property type="molecule type" value="Genomic_DNA"/>
</dbReference>
<dbReference type="SUPFAM" id="SSF49899">
    <property type="entry name" value="Concanavalin A-like lectins/glucanases"/>
    <property type="match status" value="2"/>
</dbReference>